<sequence length="284" mass="31934">MHRPSLHVRTDGYRRSIPSKAAHYPANGGLRTRIFGNQWSNLAAGCGGRSSHAFEPERAVNTEQPAHRAIDPNRSDGEWRRESLADPVRRGGRVCRPRPPPDVASVSGDPRRPPRARRHPGATLATAANVGSDQQRRSGGAFSIMATVWLARWLCCDTDHGQWAIEPGRMEVVHCPHRNMRGSELSAQKKITLHVWWIRLSPLMQRRPCPLQLSRCCRRPFARQLCRRRSFNFTVSHSPSVQELPGPALWASSDIAIVSISVDTLPGERECLFTCVRTEARRVR</sequence>
<proteinExistence type="predicted"/>
<comment type="caution">
    <text evidence="2">The sequence shown here is derived from an EMBL/GenBank/DDBJ whole genome shotgun (WGS) entry which is preliminary data.</text>
</comment>
<dbReference type="EMBL" id="JAUEPN010000006">
    <property type="protein sequence ID" value="KAK3293399.1"/>
    <property type="molecule type" value="Genomic_DNA"/>
</dbReference>
<protein>
    <submittedName>
        <fullName evidence="2">Uncharacterized protein</fullName>
    </submittedName>
</protein>
<dbReference type="AlphaFoldDB" id="A0AAE0HBS7"/>
<evidence type="ECO:0000256" key="1">
    <source>
        <dbReference type="SAM" id="MobiDB-lite"/>
    </source>
</evidence>
<dbReference type="Proteomes" id="UP001278766">
    <property type="component" value="Unassembled WGS sequence"/>
</dbReference>
<keyword evidence="3" id="KW-1185">Reference proteome</keyword>
<name>A0AAE0HBS7_9PEZI</name>
<accession>A0AAE0HBS7</accession>
<gene>
    <name evidence="2" type="ORF">B0H64DRAFT_212004</name>
</gene>
<feature type="region of interest" description="Disordered" evidence="1">
    <location>
        <begin position="59"/>
        <end position="123"/>
    </location>
</feature>
<dbReference type="RefSeq" id="XP_062656913.1">
    <property type="nucleotide sequence ID" value="XM_062799448.1"/>
</dbReference>
<organism evidence="2 3">
    <name type="scientific">Chaetomium fimeti</name>
    <dbReference type="NCBI Taxonomy" id="1854472"/>
    <lineage>
        <taxon>Eukaryota</taxon>
        <taxon>Fungi</taxon>
        <taxon>Dikarya</taxon>
        <taxon>Ascomycota</taxon>
        <taxon>Pezizomycotina</taxon>
        <taxon>Sordariomycetes</taxon>
        <taxon>Sordariomycetidae</taxon>
        <taxon>Sordariales</taxon>
        <taxon>Chaetomiaceae</taxon>
        <taxon>Chaetomium</taxon>
    </lineage>
</organism>
<feature type="compositionally biased region" description="Basic and acidic residues" evidence="1">
    <location>
        <begin position="59"/>
        <end position="89"/>
    </location>
</feature>
<reference evidence="2" key="2">
    <citation type="submission" date="2023-06" db="EMBL/GenBank/DDBJ databases">
        <authorList>
            <consortium name="Lawrence Berkeley National Laboratory"/>
            <person name="Haridas S."/>
            <person name="Hensen N."/>
            <person name="Bonometti L."/>
            <person name="Westerberg I."/>
            <person name="Brannstrom I.O."/>
            <person name="Guillou S."/>
            <person name="Cros-Aarteil S."/>
            <person name="Calhoun S."/>
            <person name="Kuo A."/>
            <person name="Mondo S."/>
            <person name="Pangilinan J."/>
            <person name="Riley R."/>
            <person name="Labutti K."/>
            <person name="Andreopoulos B."/>
            <person name="Lipzen A."/>
            <person name="Chen C."/>
            <person name="Yanf M."/>
            <person name="Daum C."/>
            <person name="Ng V."/>
            <person name="Clum A."/>
            <person name="Steindorff A."/>
            <person name="Ohm R."/>
            <person name="Martin F."/>
            <person name="Silar P."/>
            <person name="Natvig D."/>
            <person name="Lalanne C."/>
            <person name="Gautier V."/>
            <person name="Ament-Velasquez S.L."/>
            <person name="Kruys A."/>
            <person name="Hutchinson M.I."/>
            <person name="Powell A.J."/>
            <person name="Barry K."/>
            <person name="Miller A.N."/>
            <person name="Grigoriev I.V."/>
            <person name="Debuchy R."/>
            <person name="Gladieux P."/>
            <person name="Thoren M.H."/>
            <person name="Johannesson H."/>
        </authorList>
    </citation>
    <scope>NUCLEOTIDE SEQUENCE</scope>
    <source>
        <strain evidence="2">CBS 168.71</strain>
    </source>
</reference>
<evidence type="ECO:0000313" key="2">
    <source>
        <dbReference type="EMBL" id="KAK3293399.1"/>
    </source>
</evidence>
<dbReference type="GeneID" id="87836396"/>
<evidence type="ECO:0000313" key="3">
    <source>
        <dbReference type="Proteomes" id="UP001278766"/>
    </source>
</evidence>
<reference evidence="2" key="1">
    <citation type="journal article" date="2023" name="Mol. Phylogenet. Evol.">
        <title>Genome-scale phylogeny and comparative genomics of the fungal order Sordariales.</title>
        <authorList>
            <person name="Hensen N."/>
            <person name="Bonometti L."/>
            <person name="Westerberg I."/>
            <person name="Brannstrom I.O."/>
            <person name="Guillou S."/>
            <person name="Cros-Aarteil S."/>
            <person name="Calhoun S."/>
            <person name="Haridas S."/>
            <person name="Kuo A."/>
            <person name="Mondo S."/>
            <person name="Pangilinan J."/>
            <person name="Riley R."/>
            <person name="LaButti K."/>
            <person name="Andreopoulos B."/>
            <person name="Lipzen A."/>
            <person name="Chen C."/>
            <person name="Yan M."/>
            <person name="Daum C."/>
            <person name="Ng V."/>
            <person name="Clum A."/>
            <person name="Steindorff A."/>
            <person name="Ohm R.A."/>
            <person name="Martin F."/>
            <person name="Silar P."/>
            <person name="Natvig D.O."/>
            <person name="Lalanne C."/>
            <person name="Gautier V."/>
            <person name="Ament-Velasquez S.L."/>
            <person name="Kruys A."/>
            <person name="Hutchinson M.I."/>
            <person name="Powell A.J."/>
            <person name="Barry K."/>
            <person name="Miller A.N."/>
            <person name="Grigoriev I.V."/>
            <person name="Debuchy R."/>
            <person name="Gladieux P."/>
            <person name="Hiltunen Thoren M."/>
            <person name="Johannesson H."/>
        </authorList>
    </citation>
    <scope>NUCLEOTIDE SEQUENCE</scope>
    <source>
        <strain evidence="2">CBS 168.71</strain>
    </source>
</reference>